<dbReference type="GO" id="GO:0009380">
    <property type="term" value="C:excinuclease repair complex"/>
    <property type="evidence" value="ECO:0007669"/>
    <property type="project" value="InterPro"/>
</dbReference>
<feature type="non-terminal residue" evidence="4">
    <location>
        <position position="1"/>
    </location>
</feature>
<dbReference type="InterPro" id="IPR027417">
    <property type="entry name" value="P-loop_NTPase"/>
</dbReference>
<dbReference type="AlphaFoldDB" id="A0A382XQ24"/>
<protein>
    <recommendedName>
        <fullName evidence="3">UvrB interaction domain-containing protein</fullName>
    </recommendedName>
</protein>
<evidence type="ECO:0000259" key="3">
    <source>
        <dbReference type="Pfam" id="PF17757"/>
    </source>
</evidence>
<dbReference type="EMBL" id="UINC01169612">
    <property type="protein sequence ID" value="SVD73237.1"/>
    <property type="molecule type" value="Genomic_DNA"/>
</dbReference>
<keyword evidence="2" id="KW-0067">ATP-binding</keyword>
<dbReference type="Gene3D" id="3.30.2060.10">
    <property type="entry name" value="Penicillin-binding protein 1b domain"/>
    <property type="match status" value="1"/>
</dbReference>
<dbReference type="SUPFAM" id="SSF52540">
    <property type="entry name" value="P-loop containing nucleoside triphosphate hydrolases"/>
    <property type="match status" value="1"/>
</dbReference>
<dbReference type="GO" id="GO:0016887">
    <property type="term" value="F:ATP hydrolysis activity"/>
    <property type="evidence" value="ECO:0007669"/>
    <property type="project" value="InterPro"/>
</dbReference>
<dbReference type="PANTHER" id="PTHR24029:SF1">
    <property type="entry name" value="TRANSCRIPTION-REPAIR-COUPLING FACTOR"/>
    <property type="match status" value="1"/>
</dbReference>
<dbReference type="GO" id="GO:0003677">
    <property type="term" value="F:DNA binding"/>
    <property type="evidence" value="ECO:0007669"/>
    <property type="project" value="InterPro"/>
</dbReference>
<feature type="domain" description="UvrB interaction" evidence="3">
    <location>
        <begin position="75"/>
        <end position="165"/>
    </location>
</feature>
<organism evidence="4">
    <name type="scientific">marine metagenome</name>
    <dbReference type="NCBI Taxonomy" id="408172"/>
    <lineage>
        <taxon>unclassified sequences</taxon>
        <taxon>metagenomes</taxon>
        <taxon>ecological metagenomes</taxon>
    </lineage>
</organism>
<keyword evidence="1" id="KW-0547">Nucleotide-binding</keyword>
<evidence type="ECO:0000256" key="2">
    <source>
        <dbReference type="ARBA" id="ARBA00022840"/>
    </source>
</evidence>
<gene>
    <name evidence="4" type="ORF">METZ01_LOCUS426091</name>
</gene>
<sequence>KKLLWLLPKQKVLLYKAWDQIPYDNISPSKHIQTSRLATLYYINSSKKEKNIVLTTINAIIQKTIPKKILENNLVNISVNKKIEIDKLIFLLIKLGYERTSLVRDKSEFAVRGSIIDIFLPQFDKPIRIDLFDDDIESIFVFDPITQKRIKKSSLKNFTLNPSSELIIDSENLETFRVNFRSKFQKYRKSQVYELFSTGSLPSGGEQFLPLFYNELQTLFDYCENYQLLLHNDAIQLFEERTENLNDFYDARINSNDNFYLNPNSFFI</sequence>
<evidence type="ECO:0000256" key="1">
    <source>
        <dbReference type="ARBA" id="ARBA00022741"/>
    </source>
</evidence>
<dbReference type="GO" id="GO:0005524">
    <property type="term" value="F:ATP binding"/>
    <property type="evidence" value="ECO:0007669"/>
    <property type="project" value="UniProtKB-KW"/>
</dbReference>
<evidence type="ECO:0000313" key="4">
    <source>
        <dbReference type="EMBL" id="SVD73237.1"/>
    </source>
</evidence>
<proteinExistence type="predicted"/>
<name>A0A382XQ24_9ZZZZ</name>
<dbReference type="Gene3D" id="3.40.50.11180">
    <property type="match status" value="1"/>
</dbReference>
<feature type="non-terminal residue" evidence="4">
    <location>
        <position position="268"/>
    </location>
</feature>
<dbReference type="PANTHER" id="PTHR24029">
    <property type="entry name" value="UVRABC SYSTEM PROTEIN B"/>
    <property type="match status" value="1"/>
</dbReference>
<accession>A0A382XQ24</accession>
<dbReference type="Pfam" id="PF17757">
    <property type="entry name" value="UvrB_inter"/>
    <property type="match status" value="1"/>
</dbReference>
<dbReference type="InterPro" id="IPR041471">
    <property type="entry name" value="UvrB_inter"/>
</dbReference>
<dbReference type="GO" id="GO:0006289">
    <property type="term" value="P:nucleotide-excision repair"/>
    <property type="evidence" value="ECO:0007669"/>
    <property type="project" value="InterPro"/>
</dbReference>
<reference evidence="4" key="1">
    <citation type="submission" date="2018-05" db="EMBL/GenBank/DDBJ databases">
        <authorList>
            <person name="Lanie J.A."/>
            <person name="Ng W.-L."/>
            <person name="Kazmierczak K.M."/>
            <person name="Andrzejewski T.M."/>
            <person name="Davidsen T.M."/>
            <person name="Wayne K.J."/>
            <person name="Tettelin H."/>
            <person name="Glass J.I."/>
            <person name="Rusch D."/>
            <person name="Podicherti R."/>
            <person name="Tsui H.-C.T."/>
            <person name="Winkler M.E."/>
        </authorList>
    </citation>
    <scope>NUCLEOTIDE SEQUENCE</scope>
</reference>
<dbReference type="InterPro" id="IPR004807">
    <property type="entry name" value="UvrB"/>
</dbReference>